<keyword evidence="3" id="KW-0808">Transferase</keyword>
<keyword evidence="2" id="KW-0489">Methyltransferase</keyword>
<evidence type="ECO:0000256" key="3">
    <source>
        <dbReference type="ARBA" id="ARBA00022679"/>
    </source>
</evidence>
<accession>A0ABQ6MDN3</accession>
<dbReference type="InterPro" id="IPR029063">
    <property type="entry name" value="SAM-dependent_MTases_sf"/>
</dbReference>
<organism evidence="4 5">
    <name type="scientific">Tetraparma gracilis</name>
    <dbReference type="NCBI Taxonomy" id="2962635"/>
    <lineage>
        <taxon>Eukaryota</taxon>
        <taxon>Sar</taxon>
        <taxon>Stramenopiles</taxon>
        <taxon>Ochrophyta</taxon>
        <taxon>Bolidophyceae</taxon>
        <taxon>Parmales</taxon>
        <taxon>Triparmaceae</taxon>
        <taxon>Tetraparma</taxon>
    </lineage>
</organism>
<comment type="caution">
    <text evidence="4">The sequence shown here is derived from an EMBL/GenBank/DDBJ whole genome shotgun (WGS) entry which is preliminary data.</text>
</comment>
<comment type="similarity">
    <text evidence="1">Belongs to the methyltransferase superfamily.</text>
</comment>
<dbReference type="InterPro" id="IPR051419">
    <property type="entry name" value="Lys/N-term_MeTrsfase_sf"/>
</dbReference>
<evidence type="ECO:0000256" key="2">
    <source>
        <dbReference type="ARBA" id="ARBA00022603"/>
    </source>
</evidence>
<proteinExistence type="inferred from homology"/>
<keyword evidence="5" id="KW-1185">Reference proteome</keyword>
<evidence type="ECO:0000313" key="4">
    <source>
        <dbReference type="EMBL" id="GMI24193.1"/>
    </source>
</evidence>
<dbReference type="PANTHER" id="PTHR12176">
    <property type="entry name" value="SAM-DEPENDENT METHYLTRANSFERASE SUPERFAMILY PROTEIN"/>
    <property type="match status" value="1"/>
</dbReference>
<evidence type="ECO:0000313" key="5">
    <source>
        <dbReference type="Proteomes" id="UP001165060"/>
    </source>
</evidence>
<protein>
    <recommendedName>
        <fullName evidence="6">S-adenosyl-L-methionine-dependent methyltransferase</fullName>
    </recommendedName>
</protein>
<name>A0ABQ6MDN3_9STRA</name>
<dbReference type="EMBL" id="BRYB01000155">
    <property type="protein sequence ID" value="GMI24193.1"/>
    <property type="molecule type" value="Genomic_DNA"/>
</dbReference>
<evidence type="ECO:0008006" key="6">
    <source>
        <dbReference type="Google" id="ProtNLM"/>
    </source>
</evidence>
<sequence>MPRRLLSARSFTSMSSIAYWDNFYKHPSRASSSFDWFDVDSAHSSSIETVCAAVSPPASAAPLRVLHIGAGTSVLCEALHEALPTGSMLVHADYSEIAAAALEERLGDTLAVDAHRVVQSDVRSMTLGSLGVDEPFDVVVDKGCIDVFVHGHDDKGFAQALSSIREVLGRGGEEGGGRYVMITNDSVDCRLDMLLDAGGAKMFHLGEMTTRQLEGGGVEVNLLQVRARAGVALQRR</sequence>
<reference evidence="4 5" key="1">
    <citation type="journal article" date="2023" name="Commun. Biol.">
        <title>Genome analysis of Parmales, the sister group of diatoms, reveals the evolutionary specialization of diatoms from phago-mixotrophs to photoautotrophs.</title>
        <authorList>
            <person name="Ban H."/>
            <person name="Sato S."/>
            <person name="Yoshikawa S."/>
            <person name="Yamada K."/>
            <person name="Nakamura Y."/>
            <person name="Ichinomiya M."/>
            <person name="Sato N."/>
            <person name="Blanc-Mathieu R."/>
            <person name="Endo H."/>
            <person name="Kuwata A."/>
            <person name="Ogata H."/>
        </authorList>
    </citation>
    <scope>NUCLEOTIDE SEQUENCE [LARGE SCALE GENOMIC DNA]</scope>
</reference>
<gene>
    <name evidence="4" type="ORF">TeGR_g1954</name>
</gene>
<dbReference type="Gene3D" id="3.40.50.150">
    <property type="entry name" value="Vaccinia Virus protein VP39"/>
    <property type="match status" value="1"/>
</dbReference>
<dbReference type="Proteomes" id="UP001165060">
    <property type="component" value="Unassembled WGS sequence"/>
</dbReference>
<dbReference type="CDD" id="cd02440">
    <property type="entry name" value="AdoMet_MTases"/>
    <property type="match status" value="1"/>
</dbReference>
<evidence type="ECO:0000256" key="1">
    <source>
        <dbReference type="ARBA" id="ARBA00008361"/>
    </source>
</evidence>
<dbReference type="SUPFAM" id="SSF53335">
    <property type="entry name" value="S-adenosyl-L-methionine-dependent methyltransferases"/>
    <property type="match status" value="1"/>
</dbReference>